<sequence>MVDAPISLRRGKHGIPLALAGAALAAMLPASASAASAEVLMRAAPGLAQAEDCAASTGTASVPADLAPAAQSKAAAILGGSSALDAIRAQQEGVKEDHPLFAGVPAKPLEPAAAPSPARSAGCSVASPFAARPVFDPVKPLSFVPRPQAQPALAPAPGPRRADANLVLGSKMVPVGHTSFDGAFARVSRARSNLGPTLAAIGTAKTDKSTLVASINRWVNRSIRHAEDRDLYGRADYWADAATTLRLGKGDCEDFALLKMELLAAAGVAREDMMLTLARDLIRRRDHAVLLVKTDHGMMMLDNVGDAPLDARSDHGYRPVMSLGAKQSWLHGY</sequence>
<protein>
    <recommendedName>
        <fullName evidence="4">Transglutaminase</fullName>
    </recommendedName>
</protein>
<gene>
    <name evidence="2" type="ORF">GRI42_12705</name>
</gene>
<organism evidence="2 3">
    <name type="scientific">Qipengyuania gaetbuli</name>
    <dbReference type="NCBI Taxonomy" id="266952"/>
    <lineage>
        <taxon>Bacteria</taxon>
        <taxon>Pseudomonadati</taxon>
        <taxon>Pseudomonadota</taxon>
        <taxon>Alphaproteobacteria</taxon>
        <taxon>Sphingomonadales</taxon>
        <taxon>Erythrobacteraceae</taxon>
        <taxon>Qipengyuania</taxon>
    </lineage>
</organism>
<feature type="chain" id="PRO_5032558232" description="Transglutaminase" evidence="1">
    <location>
        <begin position="35"/>
        <end position="333"/>
    </location>
</feature>
<evidence type="ECO:0008006" key="4">
    <source>
        <dbReference type="Google" id="ProtNLM"/>
    </source>
</evidence>
<evidence type="ECO:0000313" key="2">
    <source>
        <dbReference type="EMBL" id="MXO52166.1"/>
    </source>
</evidence>
<keyword evidence="3" id="KW-1185">Reference proteome</keyword>
<accession>A0A844Y2V7</accession>
<comment type="caution">
    <text evidence="2">The sequence shown here is derived from an EMBL/GenBank/DDBJ whole genome shotgun (WGS) entry which is preliminary data.</text>
</comment>
<evidence type="ECO:0000256" key="1">
    <source>
        <dbReference type="SAM" id="SignalP"/>
    </source>
</evidence>
<dbReference type="SUPFAM" id="SSF54001">
    <property type="entry name" value="Cysteine proteinases"/>
    <property type="match status" value="1"/>
</dbReference>
<dbReference type="InterPro" id="IPR010319">
    <property type="entry name" value="Transglutaminase-like_Cys_pept"/>
</dbReference>
<dbReference type="OrthoDB" id="5401788at2"/>
<proteinExistence type="predicted"/>
<dbReference type="InterPro" id="IPR038765">
    <property type="entry name" value="Papain-like_cys_pep_sf"/>
</dbReference>
<evidence type="ECO:0000313" key="3">
    <source>
        <dbReference type="Proteomes" id="UP000444185"/>
    </source>
</evidence>
<dbReference type="Pfam" id="PF06035">
    <property type="entry name" value="Peptidase_C93"/>
    <property type="match status" value="1"/>
</dbReference>
<dbReference type="Gene3D" id="3.10.620.30">
    <property type="match status" value="1"/>
</dbReference>
<reference evidence="2 3" key="1">
    <citation type="submission" date="2019-12" db="EMBL/GenBank/DDBJ databases">
        <title>Genomic-based taxomic classification of the family Erythrobacteraceae.</title>
        <authorList>
            <person name="Xu L."/>
        </authorList>
    </citation>
    <scope>NUCLEOTIDE SEQUENCE [LARGE SCALE GENOMIC DNA]</scope>
    <source>
        <strain evidence="2 3">DSM 16225</strain>
    </source>
</reference>
<dbReference type="Proteomes" id="UP000444185">
    <property type="component" value="Unassembled WGS sequence"/>
</dbReference>
<dbReference type="PANTHER" id="PTHR39327:SF1">
    <property type="entry name" value="BLR5470 PROTEIN"/>
    <property type="match status" value="1"/>
</dbReference>
<keyword evidence="1" id="KW-0732">Signal</keyword>
<dbReference type="AlphaFoldDB" id="A0A844Y2V7"/>
<dbReference type="EMBL" id="WTYF01000004">
    <property type="protein sequence ID" value="MXO52166.1"/>
    <property type="molecule type" value="Genomic_DNA"/>
</dbReference>
<name>A0A844Y2V7_9SPHN</name>
<dbReference type="RefSeq" id="WP_160608829.1">
    <property type="nucleotide sequence ID" value="NZ_WTYF01000004.1"/>
</dbReference>
<feature type="signal peptide" evidence="1">
    <location>
        <begin position="1"/>
        <end position="34"/>
    </location>
</feature>
<dbReference type="PANTHER" id="PTHR39327">
    <property type="match status" value="1"/>
</dbReference>